<accession>A0A8S1SFJ1</accession>
<feature type="compositionally biased region" description="Polar residues" evidence="1">
    <location>
        <begin position="248"/>
        <end position="257"/>
    </location>
</feature>
<feature type="region of interest" description="Disordered" evidence="1">
    <location>
        <begin position="241"/>
        <end position="264"/>
    </location>
</feature>
<reference evidence="2" key="1">
    <citation type="submission" date="2021-01" db="EMBL/GenBank/DDBJ databases">
        <authorList>
            <consortium name="Genoscope - CEA"/>
            <person name="William W."/>
        </authorList>
    </citation>
    <scope>NUCLEOTIDE SEQUENCE</scope>
</reference>
<evidence type="ECO:0000256" key="1">
    <source>
        <dbReference type="SAM" id="MobiDB-lite"/>
    </source>
</evidence>
<gene>
    <name evidence="2" type="ORF">POCTA_138.1.T0100181</name>
</gene>
<comment type="caution">
    <text evidence="2">The sequence shown here is derived from an EMBL/GenBank/DDBJ whole genome shotgun (WGS) entry which is preliminary data.</text>
</comment>
<sequence length="264" mass="31021">MQIRQERDFDCESIKNALRTINQRLNYLQKIIPPEINVEKDPKIPKLNLKKIGIVQDENKQIQKQAAANFGTNHQKSTDQQIKVPFKMRSQSFNNNIGQTLLEQNPKNLFPSNVQNPYHLNEKIQFNNEFDIQKRSQEILNKANNNKENISIQYQYHMPPAKIAQHQEHQQPIIQNNQSKINVTPVKIISKKSQPNPQINHNQYQHPIIHQQLQFQQASQQYVKVIQNYESTNGPILQCRPSQHHNSRSSSFHNLDNYQIEKKI</sequence>
<dbReference type="OMA" id="NGPILQC"/>
<dbReference type="Proteomes" id="UP000683925">
    <property type="component" value="Unassembled WGS sequence"/>
</dbReference>
<evidence type="ECO:0000313" key="2">
    <source>
        <dbReference type="EMBL" id="CAD8139013.1"/>
    </source>
</evidence>
<protein>
    <submittedName>
        <fullName evidence="2">Uncharacterized protein</fullName>
    </submittedName>
</protein>
<dbReference type="AlphaFoldDB" id="A0A8S1SFJ1"/>
<evidence type="ECO:0000313" key="3">
    <source>
        <dbReference type="Proteomes" id="UP000683925"/>
    </source>
</evidence>
<name>A0A8S1SFJ1_PAROT</name>
<keyword evidence="3" id="KW-1185">Reference proteome</keyword>
<dbReference type="EMBL" id="CAJJDP010000009">
    <property type="protein sequence ID" value="CAD8139013.1"/>
    <property type="molecule type" value="Genomic_DNA"/>
</dbReference>
<proteinExistence type="predicted"/>
<dbReference type="OrthoDB" id="301541at2759"/>
<organism evidence="2 3">
    <name type="scientific">Paramecium octaurelia</name>
    <dbReference type="NCBI Taxonomy" id="43137"/>
    <lineage>
        <taxon>Eukaryota</taxon>
        <taxon>Sar</taxon>
        <taxon>Alveolata</taxon>
        <taxon>Ciliophora</taxon>
        <taxon>Intramacronucleata</taxon>
        <taxon>Oligohymenophorea</taxon>
        <taxon>Peniculida</taxon>
        <taxon>Parameciidae</taxon>
        <taxon>Paramecium</taxon>
    </lineage>
</organism>